<dbReference type="Proteomes" id="UP000770717">
    <property type="component" value="Unassembled WGS sequence"/>
</dbReference>
<evidence type="ECO:0000256" key="6">
    <source>
        <dbReference type="ARBA" id="ARBA00022949"/>
    </source>
</evidence>
<evidence type="ECO:0000256" key="2">
    <source>
        <dbReference type="ARBA" id="ARBA00004607"/>
    </source>
</evidence>
<organism evidence="11 12">
    <name type="scientific">Eleutherodactylus coqui</name>
    <name type="common">Puerto Rican coqui</name>
    <dbReference type="NCBI Taxonomy" id="57060"/>
    <lineage>
        <taxon>Eukaryota</taxon>
        <taxon>Metazoa</taxon>
        <taxon>Chordata</taxon>
        <taxon>Craniata</taxon>
        <taxon>Vertebrata</taxon>
        <taxon>Euteleostomi</taxon>
        <taxon>Amphibia</taxon>
        <taxon>Batrachia</taxon>
        <taxon>Anura</taxon>
        <taxon>Neobatrachia</taxon>
        <taxon>Hyloidea</taxon>
        <taxon>Eleutherodactylidae</taxon>
        <taxon>Eleutherodactylinae</taxon>
        <taxon>Eleutherodactylus</taxon>
        <taxon>Eleutherodactylus</taxon>
    </lineage>
</organism>
<evidence type="ECO:0000313" key="12">
    <source>
        <dbReference type="Proteomes" id="UP000770717"/>
    </source>
</evidence>
<dbReference type="InterPro" id="IPR052300">
    <property type="entry name" value="Adhesion_Centrosome_assoc"/>
</dbReference>
<gene>
    <name evidence="11" type="ORF">GDO78_009084</name>
</gene>
<keyword evidence="4" id="KW-0963">Cytoplasm</keyword>
<evidence type="ECO:0000256" key="4">
    <source>
        <dbReference type="ARBA" id="ARBA00022490"/>
    </source>
</evidence>
<dbReference type="AlphaFoldDB" id="A0A8J6F8W0"/>
<feature type="coiled-coil region" evidence="9">
    <location>
        <begin position="269"/>
        <end position="296"/>
    </location>
</feature>
<feature type="region of interest" description="Disordered" evidence="10">
    <location>
        <begin position="498"/>
        <end position="541"/>
    </location>
</feature>
<evidence type="ECO:0000256" key="3">
    <source>
        <dbReference type="ARBA" id="ARBA00009291"/>
    </source>
</evidence>
<feature type="coiled-coil region" evidence="9">
    <location>
        <begin position="385"/>
        <end position="412"/>
    </location>
</feature>
<evidence type="ECO:0000256" key="10">
    <source>
        <dbReference type="SAM" id="MobiDB-lite"/>
    </source>
</evidence>
<dbReference type="EMBL" id="WNTK01000005">
    <property type="protein sequence ID" value="KAG9482937.1"/>
    <property type="molecule type" value="Genomic_DNA"/>
</dbReference>
<evidence type="ECO:0000256" key="7">
    <source>
        <dbReference type="ARBA" id="ARBA00023054"/>
    </source>
</evidence>
<evidence type="ECO:0008006" key="13">
    <source>
        <dbReference type="Google" id="ProtNLM"/>
    </source>
</evidence>
<dbReference type="PANTHER" id="PTHR46507">
    <property type="entry name" value="AFADIN- AND ALPHA-ACTININ-BINDING PROTEIN"/>
    <property type="match status" value="1"/>
</dbReference>
<evidence type="ECO:0000313" key="11">
    <source>
        <dbReference type="EMBL" id="KAG9482938.1"/>
    </source>
</evidence>
<comment type="caution">
    <text evidence="11">The sequence shown here is derived from an EMBL/GenBank/DDBJ whole genome shotgun (WGS) entry which is preliminary data.</text>
</comment>
<reference evidence="11" key="1">
    <citation type="thesis" date="2020" institute="ProQuest LLC" country="789 East Eisenhower Parkway, Ann Arbor, MI, USA">
        <title>Comparative Genomics and Chromosome Evolution.</title>
        <authorList>
            <person name="Mudd A.B."/>
        </authorList>
    </citation>
    <scope>NUCLEOTIDE SEQUENCE</scope>
    <source>
        <strain evidence="11">HN-11 Male</strain>
        <tissue evidence="11">Kidney and liver</tissue>
    </source>
</reference>
<dbReference type="PANTHER" id="PTHR46507:SF7">
    <property type="entry name" value="AFADIN- AND ALPHA-ACTININ-BINDING PROTEIN A"/>
    <property type="match status" value="1"/>
</dbReference>
<feature type="region of interest" description="Disordered" evidence="10">
    <location>
        <begin position="302"/>
        <end position="330"/>
    </location>
</feature>
<keyword evidence="7 9" id="KW-0175">Coiled coil</keyword>
<proteinExistence type="inferred from homology"/>
<dbReference type="GO" id="GO:0035735">
    <property type="term" value="P:intraciliary transport involved in cilium assembly"/>
    <property type="evidence" value="ECO:0007669"/>
    <property type="project" value="TreeGrafter"/>
</dbReference>
<dbReference type="GO" id="GO:0005912">
    <property type="term" value="C:adherens junction"/>
    <property type="evidence" value="ECO:0007669"/>
    <property type="project" value="UniProtKB-SubCell"/>
</dbReference>
<dbReference type="EMBL" id="WNTK01000005">
    <property type="protein sequence ID" value="KAG9482938.1"/>
    <property type="molecule type" value="Genomic_DNA"/>
</dbReference>
<evidence type="ECO:0000256" key="1">
    <source>
        <dbReference type="ARBA" id="ARBA00004536"/>
    </source>
</evidence>
<sequence>MVCPPLYTGRDASACRRPAMGDWRAGNMPESETRIITRYNSEPRMTSPTPLEPSFSIAKMSAESHFCNEDNVEQCITYIDQELITLGFPSLQTISKNGVGRRLHVVSIMNCINELLQRHSRDLRRREDAEMELLKVNSDLEHLHNSHSKLKDQLDLTKRENAALLERERQQQCKNHSLLQLLKSEKEEVQKLQNIITSRSSQHNHNLKKKEREYNKLKERLYQLVMDKRDKKISIDVLNYIGRADGKRMAWRTSRTDAKNEEEMYKVLLGDYEQRQKQLMLENAELKKVLQQMKKEMISVLSPQKPKAKEKLEDSLGPALSDGEDDAADSSKDHVIELSCEAVREQLVNSIRRQWRILKCHVEKLDHQASQVRVASPDRKGLISKEEHEKELELLKQEILSCEETIKNQQHLLQQQVAASDDDTSSLLQDCYLLEDQERLQQEWKLFSEQKKNFEKERRNFTEAAIRLGHERKMFEEDRALWLKHQFLNMTLFTDRRSSEHCQPRSALDPDEESPSSQSKSPQNNLHPFADVTRSAGKSLPATPAARQLLHRHRSPRTNLNGNNL</sequence>
<evidence type="ECO:0000256" key="9">
    <source>
        <dbReference type="SAM" id="Coils"/>
    </source>
</evidence>
<name>A0A8J6F8W0_ELECQ</name>
<evidence type="ECO:0000256" key="5">
    <source>
        <dbReference type="ARBA" id="ARBA00022889"/>
    </source>
</evidence>
<dbReference type="OrthoDB" id="312015at2759"/>
<protein>
    <recommendedName>
        <fullName evidence="13">Afadin- and alpha-actinin-binding protein</fullName>
    </recommendedName>
</protein>
<keyword evidence="6" id="KW-0965">Cell junction</keyword>
<dbReference type="GO" id="GO:0036064">
    <property type="term" value="C:ciliary basal body"/>
    <property type="evidence" value="ECO:0007669"/>
    <property type="project" value="TreeGrafter"/>
</dbReference>
<feature type="coiled-coil region" evidence="9">
    <location>
        <begin position="140"/>
        <end position="227"/>
    </location>
</feature>
<keyword evidence="5" id="KW-0130">Cell adhesion</keyword>
<evidence type="ECO:0000256" key="8">
    <source>
        <dbReference type="ARBA" id="ARBA00023212"/>
    </source>
</evidence>
<dbReference type="Pfam" id="PF11559">
    <property type="entry name" value="ADIP"/>
    <property type="match status" value="1"/>
</dbReference>
<dbReference type="GO" id="GO:0034451">
    <property type="term" value="C:centriolar satellite"/>
    <property type="evidence" value="ECO:0007669"/>
    <property type="project" value="UniProtKB-SubCell"/>
</dbReference>
<comment type="similarity">
    <text evidence="3">Belongs to the ADIP family.</text>
</comment>
<dbReference type="InterPro" id="IPR021622">
    <property type="entry name" value="Afadin/alpha-actinin-bd"/>
</dbReference>
<feature type="compositionally biased region" description="Low complexity" evidence="10">
    <location>
        <begin position="515"/>
        <end position="525"/>
    </location>
</feature>
<dbReference type="GO" id="GO:0007155">
    <property type="term" value="P:cell adhesion"/>
    <property type="evidence" value="ECO:0007669"/>
    <property type="project" value="UniProtKB-KW"/>
</dbReference>
<accession>A0A8J6F8W0</accession>
<keyword evidence="8" id="KW-0206">Cytoskeleton</keyword>
<keyword evidence="12" id="KW-1185">Reference proteome</keyword>
<comment type="subcellular location">
    <subcellularLocation>
        <location evidence="1">Cell junction</location>
        <location evidence="1">Adherens junction</location>
    </subcellularLocation>
    <subcellularLocation>
        <location evidence="2">Cytoplasm</location>
        <location evidence="2">Cytoskeleton</location>
        <location evidence="2">Microtubule organizing center</location>
        <location evidence="2">Centrosome</location>
        <location evidence="2">Centriolar satellite</location>
    </subcellularLocation>
</comment>